<dbReference type="Pfam" id="PF14704">
    <property type="entry name" value="DERM"/>
    <property type="match status" value="1"/>
</dbReference>
<comment type="subcellular location">
    <subcellularLocation>
        <location evidence="1">Secreted</location>
    </subcellularLocation>
</comment>
<dbReference type="GO" id="GO:0031012">
    <property type="term" value="C:extracellular matrix"/>
    <property type="evidence" value="ECO:0007669"/>
    <property type="project" value="TreeGrafter"/>
</dbReference>
<evidence type="ECO:0000313" key="6">
    <source>
        <dbReference type="EMBL" id="CAH2276564.1"/>
    </source>
</evidence>
<evidence type="ECO:0000256" key="3">
    <source>
        <dbReference type="ARBA" id="ARBA00022525"/>
    </source>
</evidence>
<reference evidence="6" key="1">
    <citation type="submission" date="2022-03" db="EMBL/GenBank/DDBJ databases">
        <authorList>
            <person name="Alioto T."/>
            <person name="Alioto T."/>
            <person name="Gomez Garrido J."/>
        </authorList>
    </citation>
    <scope>NUCLEOTIDE SEQUENCE</scope>
</reference>
<name>A0AAD1RR53_PELCU</name>
<evidence type="ECO:0000256" key="5">
    <source>
        <dbReference type="SAM" id="SignalP"/>
    </source>
</evidence>
<comment type="similarity">
    <text evidence="2">Belongs to the dermatopontin family.</text>
</comment>
<feature type="chain" id="PRO_5042046860" evidence="5">
    <location>
        <begin position="18"/>
        <end position="176"/>
    </location>
</feature>
<keyword evidence="7" id="KW-1185">Reference proteome</keyword>
<evidence type="ECO:0000256" key="4">
    <source>
        <dbReference type="ARBA" id="ARBA00023157"/>
    </source>
</evidence>
<evidence type="ECO:0000256" key="2">
    <source>
        <dbReference type="ARBA" id="ARBA00008712"/>
    </source>
</evidence>
<keyword evidence="5" id="KW-0732">Signal</keyword>
<evidence type="ECO:0000256" key="1">
    <source>
        <dbReference type="ARBA" id="ARBA00004613"/>
    </source>
</evidence>
<protein>
    <submittedName>
        <fullName evidence="6">Hemagglutinin amebocyte aggregation factor-like</fullName>
    </submittedName>
</protein>
<keyword evidence="4" id="KW-1015">Disulfide bond</keyword>
<dbReference type="AlphaFoldDB" id="A0AAD1RR53"/>
<dbReference type="EMBL" id="OW240914">
    <property type="protein sequence ID" value="CAH2276564.1"/>
    <property type="molecule type" value="Genomic_DNA"/>
</dbReference>
<gene>
    <name evidence="6" type="ORF">PECUL_23A044204</name>
</gene>
<dbReference type="GO" id="GO:0030199">
    <property type="term" value="P:collagen fibril organization"/>
    <property type="evidence" value="ECO:0007669"/>
    <property type="project" value="TreeGrafter"/>
</dbReference>
<dbReference type="PANTHER" id="PTHR15040">
    <property type="entry name" value="DERMATOPONTIN-RELATED"/>
    <property type="match status" value="1"/>
</dbReference>
<sequence>MQAVLSLFVCLITASVALKGKGNNLRWINEFDQNLNFQCVNDESISMITSVHENKHEDRRWAFRCKKTFSNSGNCNWSGYINNFDEEFEFTCPFGSVLNGMSSYHDNKKEDRRWNFLCCLGEVQVVKKCKWSDYVNEFDEYLSWEAPTNHYLVGASSYHNNKREDRRWRYHSCEKN</sequence>
<evidence type="ECO:0000313" key="7">
    <source>
        <dbReference type="Proteomes" id="UP001295444"/>
    </source>
</evidence>
<dbReference type="PANTHER" id="PTHR15040:SF3">
    <property type="entry name" value="SI:DKEY-14D8.6-RELATED"/>
    <property type="match status" value="1"/>
</dbReference>
<proteinExistence type="inferred from homology"/>
<organism evidence="6 7">
    <name type="scientific">Pelobates cultripes</name>
    <name type="common">Western spadefoot toad</name>
    <dbReference type="NCBI Taxonomy" id="61616"/>
    <lineage>
        <taxon>Eukaryota</taxon>
        <taxon>Metazoa</taxon>
        <taxon>Chordata</taxon>
        <taxon>Craniata</taxon>
        <taxon>Vertebrata</taxon>
        <taxon>Euteleostomi</taxon>
        <taxon>Amphibia</taxon>
        <taxon>Batrachia</taxon>
        <taxon>Anura</taxon>
        <taxon>Pelobatoidea</taxon>
        <taxon>Pelobatidae</taxon>
        <taxon>Pelobates</taxon>
    </lineage>
</organism>
<dbReference type="InterPro" id="IPR026645">
    <property type="entry name" value="Dermatopontin"/>
</dbReference>
<dbReference type="GO" id="GO:0005615">
    <property type="term" value="C:extracellular space"/>
    <property type="evidence" value="ECO:0007669"/>
    <property type="project" value="TreeGrafter"/>
</dbReference>
<dbReference type="Proteomes" id="UP001295444">
    <property type="component" value="Chromosome 03"/>
</dbReference>
<feature type="signal peptide" evidence="5">
    <location>
        <begin position="1"/>
        <end position="17"/>
    </location>
</feature>
<keyword evidence="3" id="KW-0964">Secreted</keyword>
<accession>A0AAD1RR53</accession>